<comment type="caution">
    <text evidence="2">The sequence shown here is derived from an EMBL/GenBank/DDBJ whole genome shotgun (WGS) entry which is preliminary data.</text>
</comment>
<evidence type="ECO:0000259" key="1">
    <source>
        <dbReference type="Pfam" id="PF20731"/>
    </source>
</evidence>
<dbReference type="InterPro" id="IPR048923">
    <property type="entry name" value="RE_NgoFVII_C"/>
</dbReference>
<reference evidence="2 3" key="1">
    <citation type="journal article" date="2019" name="ISME J.">
        <title>Genome analyses of uncultured TG2/ZB3 bacteria in 'Margulisbacteria' specifically attached to ectosymbiotic spirochetes of protists in the termite gut.</title>
        <authorList>
            <person name="Utami Y.D."/>
            <person name="Kuwahara H."/>
            <person name="Igai K."/>
            <person name="Murakami T."/>
            <person name="Sugaya K."/>
            <person name="Morikawa T."/>
            <person name="Nagura Y."/>
            <person name="Yuki M."/>
            <person name="Deevong P."/>
            <person name="Inoue T."/>
            <person name="Kihara K."/>
            <person name="Lo N."/>
            <person name="Yamada A."/>
            <person name="Ohkuma M."/>
            <person name="Hongoh Y."/>
        </authorList>
    </citation>
    <scope>NUCLEOTIDE SEQUENCE [LARGE SCALE GENOMIC DNA]</scope>
    <source>
        <strain evidence="2">NkOx7-01</strain>
    </source>
</reference>
<feature type="domain" description="Restriction endonuclease type II NgoFVII C-terminal B3-like DNA-binding" evidence="1">
    <location>
        <begin position="1"/>
        <end position="86"/>
    </location>
</feature>
<sequence>VPSDTTRKKDYPQKEEFVVITDDGYKFNCKTSGDYSKNFRSADDLKILGRWIKGRLENRKALKTGEKVSDETLKNYGRNHIQLTKTKIPNTWYLDFGVKK</sequence>
<keyword evidence="3" id="KW-1185">Reference proteome</keyword>
<feature type="non-terminal residue" evidence="2">
    <location>
        <position position="1"/>
    </location>
</feature>
<organism evidence="2 3">
    <name type="scientific">Termititenax aidoneus</name>
    <dbReference type="NCBI Taxonomy" id="2218524"/>
    <lineage>
        <taxon>Bacteria</taxon>
        <taxon>Bacillati</taxon>
        <taxon>Candidatus Margulisiibacteriota</taxon>
        <taxon>Candidatus Termititenacia</taxon>
        <taxon>Candidatus Termititenacales</taxon>
        <taxon>Candidatus Termititenacaceae</taxon>
        <taxon>Candidatus Termititenax</taxon>
    </lineage>
</organism>
<dbReference type="EMBL" id="BGZN01000087">
    <property type="protein sequence ID" value="GBR74797.1"/>
    <property type="molecule type" value="Genomic_DNA"/>
</dbReference>
<name>A0A388TE75_TERA1</name>
<evidence type="ECO:0000313" key="2">
    <source>
        <dbReference type="EMBL" id="GBR74797.1"/>
    </source>
</evidence>
<gene>
    <name evidence="2" type="ORF">NO1_1910</name>
</gene>
<evidence type="ECO:0000313" key="3">
    <source>
        <dbReference type="Proteomes" id="UP000269352"/>
    </source>
</evidence>
<dbReference type="Proteomes" id="UP000269352">
    <property type="component" value="Unassembled WGS sequence"/>
</dbReference>
<dbReference type="Pfam" id="PF20731">
    <property type="entry name" value="RE_NgoFVII_C"/>
    <property type="match status" value="1"/>
</dbReference>
<proteinExistence type="predicted"/>
<accession>A0A388TE75</accession>
<protein>
    <recommendedName>
        <fullName evidence="1">Restriction endonuclease type II NgoFVII C-terminal B3-like DNA-binding domain-containing protein</fullName>
    </recommendedName>
</protein>
<dbReference type="AlphaFoldDB" id="A0A388TE75"/>